<feature type="region of interest" description="Disordered" evidence="1">
    <location>
        <begin position="61"/>
        <end position="81"/>
    </location>
</feature>
<evidence type="ECO:0000256" key="1">
    <source>
        <dbReference type="SAM" id="MobiDB-lite"/>
    </source>
</evidence>
<reference evidence="3" key="1">
    <citation type="submission" date="2016-10" db="EMBL/GenBank/DDBJ databases">
        <authorList>
            <person name="Varghese N."/>
            <person name="Submissions S."/>
        </authorList>
    </citation>
    <scope>NUCLEOTIDE SEQUENCE [LARGE SCALE GENOMIC DNA]</scope>
    <source>
        <strain evidence="3">DSM 43163</strain>
    </source>
</reference>
<sequence length="81" mass="8630">MSTGGDGELIIANEFASVVVRKVATRNGERLEIRSLGDDAHVIRLDALALQALTWSDPLTVGRGLETPLGPEKTAADKETD</sequence>
<dbReference type="RefSeq" id="WP_200827705.1">
    <property type="nucleotide sequence ID" value="NZ_FNVO01000031.1"/>
</dbReference>
<evidence type="ECO:0008006" key="4">
    <source>
        <dbReference type="Google" id="ProtNLM"/>
    </source>
</evidence>
<dbReference type="AlphaFoldDB" id="A0A1H6E3W0"/>
<keyword evidence="3" id="KW-1185">Reference proteome</keyword>
<dbReference type="EMBL" id="FNVO01000031">
    <property type="protein sequence ID" value="SEG91933.1"/>
    <property type="molecule type" value="Genomic_DNA"/>
</dbReference>
<proteinExistence type="predicted"/>
<organism evidence="2 3">
    <name type="scientific">Thermomonospora echinospora</name>
    <dbReference type="NCBI Taxonomy" id="1992"/>
    <lineage>
        <taxon>Bacteria</taxon>
        <taxon>Bacillati</taxon>
        <taxon>Actinomycetota</taxon>
        <taxon>Actinomycetes</taxon>
        <taxon>Streptosporangiales</taxon>
        <taxon>Thermomonosporaceae</taxon>
        <taxon>Thermomonospora</taxon>
    </lineage>
</organism>
<name>A0A1H6E3W0_9ACTN</name>
<dbReference type="Proteomes" id="UP000236723">
    <property type="component" value="Unassembled WGS sequence"/>
</dbReference>
<evidence type="ECO:0000313" key="3">
    <source>
        <dbReference type="Proteomes" id="UP000236723"/>
    </source>
</evidence>
<protein>
    <recommendedName>
        <fullName evidence="4">Dihydrodiol dehydrogenase</fullName>
    </recommendedName>
</protein>
<gene>
    <name evidence="2" type="ORF">SAMN04489712_13134</name>
</gene>
<evidence type="ECO:0000313" key="2">
    <source>
        <dbReference type="EMBL" id="SEG91933.1"/>
    </source>
</evidence>
<accession>A0A1H6E3W0</accession>